<keyword evidence="3" id="KW-1185">Reference proteome</keyword>
<name>A0ABN7NIF5_TIMPD</name>
<reference evidence="2" key="1">
    <citation type="submission" date="2021-03" db="EMBL/GenBank/DDBJ databases">
        <authorList>
            <person name="Tran Van P."/>
        </authorList>
    </citation>
    <scope>NUCLEOTIDE SEQUENCE</scope>
</reference>
<feature type="compositionally biased region" description="Basic and acidic residues" evidence="1">
    <location>
        <begin position="55"/>
        <end position="72"/>
    </location>
</feature>
<sequence length="597" mass="68286">MNYLNNFHQKMIYDYNFLPKMNYLYLYPLKMKQLPSKGKIPEQLYSKAAPSEQFPSKDEQSKQLHSKDERSKRLPSKNEQSKRLPSVNEQFKHPPSKEEPSGQLPSKDELSERLSSKIELYSERFTSKEELSERFLSKDDLYEGLPSKQVLSEQLPSKDSLSELLPFKDELSGRLPSKNEFSKRLPSKDKLSEQHTSKNEFPEQYSLKDELPKLLYSKDEPSKQLSLKDELAEQLSFKDELAKQLSSKDELLKQLSSKDEPHKQLCFKDKLPKQLSSKDEIPEIGEKQYHLKPIETDEYSEDGAKSVKMIVHTGHSDGPSIVASFDDKVEVKNINEDGYPLINDSYSCSPPFPDSKLDETEHSMGSPGTPLMDEQPYSPCLILPDFCSSDKDISNYDTKCYKRSKVRRASIGVQCRRDKTIQKYLNGSVSDVRMCLNGPKLDFQSKHYVLPRPLPYSQSGHEQLKYSRFIRIETYPNGGASIVHMYQDEIDVLSKEEMEELAEEFFKPLQAVSPVADTSDVNQVESQDANCYTNTSDKKGSEPTFTWRESGKPFWEKLPPSSPERDSNLDLHVLGSLAQHNTSALANHVTEAGPYLL</sequence>
<evidence type="ECO:0000256" key="1">
    <source>
        <dbReference type="SAM" id="MobiDB-lite"/>
    </source>
</evidence>
<protein>
    <submittedName>
        <fullName evidence="2">Uncharacterized protein</fullName>
    </submittedName>
</protein>
<feature type="region of interest" description="Disordered" evidence="1">
    <location>
        <begin position="253"/>
        <end position="289"/>
    </location>
</feature>
<organism evidence="2 3">
    <name type="scientific">Timema podura</name>
    <name type="common">Walking stick</name>
    <dbReference type="NCBI Taxonomy" id="61482"/>
    <lineage>
        <taxon>Eukaryota</taxon>
        <taxon>Metazoa</taxon>
        <taxon>Ecdysozoa</taxon>
        <taxon>Arthropoda</taxon>
        <taxon>Hexapoda</taxon>
        <taxon>Insecta</taxon>
        <taxon>Pterygota</taxon>
        <taxon>Neoptera</taxon>
        <taxon>Polyneoptera</taxon>
        <taxon>Phasmatodea</taxon>
        <taxon>Timematodea</taxon>
        <taxon>Timematoidea</taxon>
        <taxon>Timematidae</taxon>
        <taxon>Timema</taxon>
    </lineage>
</organism>
<feature type="compositionally biased region" description="Basic and acidic residues" evidence="1">
    <location>
        <begin position="90"/>
        <end position="112"/>
    </location>
</feature>
<evidence type="ECO:0000313" key="3">
    <source>
        <dbReference type="Proteomes" id="UP001153148"/>
    </source>
</evidence>
<dbReference type="EMBL" id="CAJPIN010000021">
    <property type="protein sequence ID" value="CAG2052914.1"/>
    <property type="molecule type" value="Genomic_DNA"/>
</dbReference>
<evidence type="ECO:0000313" key="2">
    <source>
        <dbReference type="EMBL" id="CAG2052914.1"/>
    </source>
</evidence>
<feature type="compositionally biased region" description="Basic and acidic residues" evidence="1">
    <location>
        <begin position="180"/>
        <end position="205"/>
    </location>
</feature>
<feature type="region of interest" description="Disordered" evidence="1">
    <location>
        <begin position="42"/>
        <end position="112"/>
    </location>
</feature>
<gene>
    <name evidence="2" type="ORF">TPAB3V08_LOCUS20</name>
</gene>
<accession>A0ABN7NIF5</accession>
<proteinExistence type="predicted"/>
<feature type="region of interest" description="Disordered" evidence="1">
    <location>
        <begin position="168"/>
        <end position="205"/>
    </location>
</feature>
<comment type="caution">
    <text evidence="2">The sequence shown here is derived from an EMBL/GenBank/DDBJ whole genome shotgun (WGS) entry which is preliminary data.</text>
</comment>
<dbReference type="Proteomes" id="UP001153148">
    <property type="component" value="Unassembled WGS sequence"/>
</dbReference>